<comment type="caution">
    <text evidence="7">The sequence shown here is derived from an EMBL/GenBank/DDBJ whole genome shotgun (WGS) entry which is preliminary data.</text>
</comment>
<comment type="function">
    <text evidence="4">E3 ubiquitin-protein ligase that mediates ubiquitination and subsequent proteasomal degradation of target proteins. E3 ubiquitin ligases accept ubiquitin from an E2 ubiquitin-conjugating enzyme in the form of a thioester and then directly transfers the ubiquitin to targeted substrates. It probably triggers the ubiquitin-mediated degradation of different substrates.</text>
</comment>
<evidence type="ECO:0000256" key="1">
    <source>
        <dbReference type="ARBA" id="ARBA00022723"/>
    </source>
</evidence>
<evidence type="ECO:0000256" key="4">
    <source>
        <dbReference type="ARBA" id="ARBA00024004"/>
    </source>
</evidence>
<dbReference type="PROSITE" id="PS51081">
    <property type="entry name" value="ZF_SIAH"/>
    <property type="match status" value="1"/>
</dbReference>
<reference evidence="8" key="1">
    <citation type="submission" date="2023-01" db="EMBL/GenBank/DDBJ databases">
        <title>Key to firefly adult light organ development and bioluminescence: homeobox transcription factors regulate luciferase expression and transportation to peroxisome.</title>
        <authorList>
            <person name="Fu X."/>
        </authorList>
    </citation>
    <scope>NUCLEOTIDE SEQUENCE [LARGE SCALE GENOMIC DNA]</scope>
</reference>
<keyword evidence="1" id="KW-0479">Metal-binding</keyword>
<keyword evidence="8" id="KW-1185">Reference proteome</keyword>
<protein>
    <recommendedName>
        <fullName evidence="6">SIAH-type domain-containing protein</fullName>
    </recommendedName>
</protein>
<dbReference type="InterPro" id="IPR013010">
    <property type="entry name" value="Znf_SIAH"/>
</dbReference>
<dbReference type="EMBL" id="JARPUR010000006">
    <property type="protein sequence ID" value="KAK4873611.1"/>
    <property type="molecule type" value="Genomic_DNA"/>
</dbReference>
<dbReference type="Proteomes" id="UP001353858">
    <property type="component" value="Unassembled WGS sequence"/>
</dbReference>
<dbReference type="PANTHER" id="PTHR46632:SF16">
    <property type="entry name" value="E3 UBIQUITIN-PROTEIN LIGASE SINA-LIKE 10"/>
    <property type="match status" value="1"/>
</dbReference>
<gene>
    <name evidence="7" type="ORF">RN001_012971</name>
</gene>
<organism evidence="7 8">
    <name type="scientific">Aquatica leii</name>
    <dbReference type="NCBI Taxonomy" id="1421715"/>
    <lineage>
        <taxon>Eukaryota</taxon>
        <taxon>Metazoa</taxon>
        <taxon>Ecdysozoa</taxon>
        <taxon>Arthropoda</taxon>
        <taxon>Hexapoda</taxon>
        <taxon>Insecta</taxon>
        <taxon>Pterygota</taxon>
        <taxon>Neoptera</taxon>
        <taxon>Endopterygota</taxon>
        <taxon>Coleoptera</taxon>
        <taxon>Polyphaga</taxon>
        <taxon>Elateriformia</taxon>
        <taxon>Elateroidea</taxon>
        <taxon>Lampyridae</taxon>
        <taxon>Luciolinae</taxon>
        <taxon>Aquatica</taxon>
    </lineage>
</organism>
<keyword evidence="2 5" id="KW-0863">Zinc-finger</keyword>
<dbReference type="SUPFAM" id="SSF49599">
    <property type="entry name" value="TRAF domain-like"/>
    <property type="match status" value="1"/>
</dbReference>
<proteinExistence type="predicted"/>
<feature type="non-terminal residue" evidence="7">
    <location>
        <position position="1"/>
    </location>
</feature>
<evidence type="ECO:0000256" key="5">
    <source>
        <dbReference type="PROSITE-ProRule" id="PRU00455"/>
    </source>
</evidence>
<dbReference type="Pfam" id="PF21361">
    <property type="entry name" value="Sina_ZnF"/>
    <property type="match status" value="1"/>
</dbReference>
<evidence type="ECO:0000313" key="8">
    <source>
        <dbReference type="Proteomes" id="UP001353858"/>
    </source>
</evidence>
<feature type="domain" description="SIAH-type" evidence="6">
    <location>
        <begin position="66"/>
        <end position="124"/>
    </location>
</feature>
<accession>A0AAN7P1L2</accession>
<dbReference type="PANTHER" id="PTHR46632">
    <property type="entry name" value="E3 UBIQUITIN-PROTEIN LIGASE SINA-LIKE 4"/>
    <property type="match status" value="1"/>
</dbReference>
<keyword evidence="3" id="KW-0862">Zinc</keyword>
<sequence>KMATKESSRYILPSPIATTLICSDCCGYLSCGPITMKKDKYFCGRCSTKNNIEGVPQPIFEAAMAKFTFPCKYYKEGCTTTVLFNHAQKHQSKCLYRMIICPGQGCSEVIMTSKLYDHFQRHHTNSIIDDDYFVLNLNCNEQQNVLMYESDCIVIVRYCYSRATKSLRLGITPCNEKIRLANKYKLKISNGTDMDNNISLGPKLCHSHDSYNSETGKFDEINIGSYLTILNNPKTMFIKISLIYSENNDVTTTNATDELNDNIEEEATKTLQNYDVTHNYNYNIQSPIVPCQWKGCLQKGKQEEILKHQEECNFKLHICPFLENCNEGLFKFNSFFFNHLETHGQYCTNPNKIEILLYNPNILYSKDKVNHYFINLNQNIVRITCTIETSGNWTLVCASSIDVKINVYFSHDHCRMSIKAKEETKVQFAEYRKCELFLSDCFVEYPRLKAVLKIEAC</sequence>
<dbReference type="InterPro" id="IPR044286">
    <property type="entry name" value="SINL_plant"/>
</dbReference>
<name>A0AAN7P1L2_9COLE</name>
<dbReference type="GO" id="GO:0008270">
    <property type="term" value="F:zinc ion binding"/>
    <property type="evidence" value="ECO:0007669"/>
    <property type="project" value="UniProtKB-KW"/>
</dbReference>
<evidence type="ECO:0000256" key="3">
    <source>
        <dbReference type="ARBA" id="ARBA00022833"/>
    </source>
</evidence>
<dbReference type="AlphaFoldDB" id="A0AAN7P1L2"/>
<dbReference type="Gene3D" id="3.30.40.10">
    <property type="entry name" value="Zinc/RING finger domain, C3HC4 (zinc finger)"/>
    <property type="match status" value="1"/>
</dbReference>
<evidence type="ECO:0000259" key="6">
    <source>
        <dbReference type="PROSITE" id="PS51081"/>
    </source>
</evidence>
<dbReference type="InterPro" id="IPR013083">
    <property type="entry name" value="Znf_RING/FYVE/PHD"/>
</dbReference>
<evidence type="ECO:0000256" key="2">
    <source>
        <dbReference type="ARBA" id="ARBA00022771"/>
    </source>
</evidence>
<evidence type="ECO:0000313" key="7">
    <source>
        <dbReference type="EMBL" id="KAK4873611.1"/>
    </source>
</evidence>